<feature type="compositionally biased region" description="Basic residues" evidence="1">
    <location>
        <begin position="330"/>
        <end position="344"/>
    </location>
</feature>
<reference evidence="2 3" key="1">
    <citation type="submission" date="2014-04" db="EMBL/GenBank/DDBJ databases">
        <authorList>
            <consortium name="DOE Joint Genome Institute"/>
            <person name="Kuo A."/>
            <person name="Gay G."/>
            <person name="Dore J."/>
            <person name="Kohler A."/>
            <person name="Nagy L.G."/>
            <person name="Floudas D."/>
            <person name="Copeland A."/>
            <person name="Barry K.W."/>
            <person name="Cichocki N."/>
            <person name="Veneault-Fourrey C."/>
            <person name="LaButti K."/>
            <person name="Lindquist E.A."/>
            <person name="Lipzen A."/>
            <person name="Lundell T."/>
            <person name="Morin E."/>
            <person name="Murat C."/>
            <person name="Sun H."/>
            <person name="Tunlid A."/>
            <person name="Henrissat B."/>
            <person name="Grigoriev I.V."/>
            <person name="Hibbett D.S."/>
            <person name="Martin F."/>
            <person name="Nordberg H.P."/>
            <person name="Cantor M.N."/>
            <person name="Hua S.X."/>
        </authorList>
    </citation>
    <scope>NUCLEOTIDE SEQUENCE [LARGE SCALE GENOMIC DNA]</scope>
    <source>
        <strain evidence="3">h7</strain>
    </source>
</reference>
<reference evidence="3" key="2">
    <citation type="submission" date="2015-01" db="EMBL/GenBank/DDBJ databases">
        <title>Evolutionary Origins and Diversification of the Mycorrhizal Mutualists.</title>
        <authorList>
            <consortium name="DOE Joint Genome Institute"/>
            <consortium name="Mycorrhizal Genomics Consortium"/>
            <person name="Kohler A."/>
            <person name="Kuo A."/>
            <person name="Nagy L.G."/>
            <person name="Floudas D."/>
            <person name="Copeland A."/>
            <person name="Barry K.W."/>
            <person name="Cichocki N."/>
            <person name="Veneault-Fourrey C."/>
            <person name="LaButti K."/>
            <person name="Lindquist E.A."/>
            <person name="Lipzen A."/>
            <person name="Lundell T."/>
            <person name="Morin E."/>
            <person name="Murat C."/>
            <person name="Riley R."/>
            <person name="Ohm R."/>
            <person name="Sun H."/>
            <person name="Tunlid A."/>
            <person name="Henrissat B."/>
            <person name="Grigoriev I.V."/>
            <person name="Hibbett D.S."/>
            <person name="Martin F."/>
        </authorList>
    </citation>
    <scope>NUCLEOTIDE SEQUENCE [LARGE SCALE GENOMIC DNA]</scope>
    <source>
        <strain evidence="3">h7</strain>
    </source>
</reference>
<feature type="compositionally biased region" description="Basic and acidic residues" evidence="1">
    <location>
        <begin position="25"/>
        <end position="35"/>
    </location>
</feature>
<feature type="region of interest" description="Disordered" evidence="1">
    <location>
        <begin position="311"/>
        <end position="351"/>
    </location>
</feature>
<feature type="region of interest" description="Disordered" evidence="1">
    <location>
        <begin position="85"/>
        <end position="141"/>
    </location>
</feature>
<dbReference type="AlphaFoldDB" id="A0A0C3CBZ8"/>
<proteinExistence type="predicted"/>
<organism evidence="2 3">
    <name type="scientific">Hebeloma cylindrosporum</name>
    <dbReference type="NCBI Taxonomy" id="76867"/>
    <lineage>
        <taxon>Eukaryota</taxon>
        <taxon>Fungi</taxon>
        <taxon>Dikarya</taxon>
        <taxon>Basidiomycota</taxon>
        <taxon>Agaricomycotina</taxon>
        <taxon>Agaricomycetes</taxon>
        <taxon>Agaricomycetidae</taxon>
        <taxon>Agaricales</taxon>
        <taxon>Agaricineae</taxon>
        <taxon>Hymenogastraceae</taxon>
        <taxon>Hebeloma</taxon>
    </lineage>
</organism>
<feature type="compositionally biased region" description="Polar residues" evidence="1">
    <location>
        <begin position="92"/>
        <end position="121"/>
    </location>
</feature>
<feature type="compositionally biased region" description="Polar residues" evidence="1">
    <location>
        <begin position="311"/>
        <end position="325"/>
    </location>
</feature>
<gene>
    <name evidence="2" type="ORF">M413DRAFT_412172</name>
</gene>
<protein>
    <submittedName>
        <fullName evidence="2">Uncharacterized protein</fullName>
    </submittedName>
</protein>
<sequence length="531" mass="58657">MNTFGSFHQLEGHEQGIHQSQGWRSDSRDELENRAARVQPSSNDDKLHSFIPPGQQPLEPQDSNVDPRLRQAIVFDGLGSGFDYARYPSMPPTSLQFPSDPFASQTAAPGTSGSANQNIGGSTDGQHDPVVGRGENPNVPNAEPVWTADALGFVAEQLLKSLSREPSSPPVQGASPPAPAHRDTAAAVDANTVVRTGNKGKGKGAREKKGRSKKLDHPAVSRSKDEPPMIRHWQFINSGPPSQMIPAANMQPSSSLLMLPSFYPRPTASYSSLEQYHNPQANMQPSSSLLLLPPSYPQPAASYPALEQYHNPQAPITSGSSSSQGGAVRTARKNSRRVPSHIRSKSTATAPVPNTDDGQWVCHWNGCGDVFSSFAELRKHLLVLPKKPVLKKGSSREKVEEQTTVEEIVDSKHARFLRGNSKKIETKCLWGDCTDSIHMLVIGWLDFRLTVVRNLTKCHEYRAPAHSLFAIKIEVFQRKPEIQQVEREAFQRLFKWYIHAEGLENIGYKYKAPKTRERPALQAARRLSQSR</sequence>
<feature type="region of interest" description="Disordered" evidence="1">
    <location>
        <begin position="1"/>
        <end position="71"/>
    </location>
</feature>
<dbReference type="OrthoDB" id="338531at2759"/>
<feature type="region of interest" description="Disordered" evidence="1">
    <location>
        <begin position="163"/>
        <end position="226"/>
    </location>
</feature>
<accession>A0A0C3CBZ8</accession>
<feature type="compositionally biased region" description="Basic and acidic residues" evidence="1">
    <location>
        <begin position="213"/>
        <end position="226"/>
    </location>
</feature>
<dbReference type="EMBL" id="KN831781">
    <property type="protein sequence ID" value="KIM41111.1"/>
    <property type="molecule type" value="Genomic_DNA"/>
</dbReference>
<evidence type="ECO:0000313" key="2">
    <source>
        <dbReference type="EMBL" id="KIM41111.1"/>
    </source>
</evidence>
<feature type="compositionally biased region" description="Low complexity" evidence="1">
    <location>
        <begin position="185"/>
        <end position="197"/>
    </location>
</feature>
<keyword evidence="3" id="KW-1185">Reference proteome</keyword>
<feature type="compositionally biased region" description="Basic residues" evidence="1">
    <location>
        <begin position="198"/>
        <end position="212"/>
    </location>
</feature>
<dbReference type="Proteomes" id="UP000053424">
    <property type="component" value="Unassembled WGS sequence"/>
</dbReference>
<dbReference type="HOGENOM" id="CLU_512936_0_0_1"/>
<name>A0A0C3CBZ8_HEBCY</name>
<evidence type="ECO:0000313" key="3">
    <source>
        <dbReference type="Proteomes" id="UP000053424"/>
    </source>
</evidence>
<evidence type="ECO:0000256" key="1">
    <source>
        <dbReference type="SAM" id="MobiDB-lite"/>
    </source>
</evidence>